<proteinExistence type="predicted"/>
<accession>A0A1E5QLC1</accession>
<sequence>MKYTFDILGVSPVLHFFNHQQEHHPHKGAEYIGSFRCTLDAFLESVETVPPKRGWDLDEVVDTVIHYWVKNSEGIAHWSQRLKDAGTDSLLVGRVANIKALKTEFESLLE</sequence>
<name>A0A1E5QLC1_9CYAN</name>
<protein>
    <submittedName>
        <fullName evidence="1">Uncharacterized protein</fullName>
    </submittedName>
</protein>
<dbReference type="OrthoDB" id="560781at2"/>
<organism evidence="1">
    <name type="scientific">Desertifilum tharense IPPAS B-1220</name>
    <dbReference type="NCBI Taxonomy" id="1781255"/>
    <lineage>
        <taxon>Bacteria</taxon>
        <taxon>Bacillati</taxon>
        <taxon>Cyanobacteriota</taxon>
        <taxon>Cyanophyceae</taxon>
        <taxon>Desertifilales</taxon>
        <taxon>Desertifilaceae</taxon>
        <taxon>Desertifilum</taxon>
    </lineage>
</organism>
<dbReference type="AlphaFoldDB" id="A0A1E5QLC1"/>
<dbReference type="EMBL" id="MJGC01000050">
    <property type="protein sequence ID" value="OEJ75476.1"/>
    <property type="molecule type" value="Genomic_DNA"/>
</dbReference>
<reference evidence="1" key="1">
    <citation type="submission" date="2016-09" db="EMBL/GenBank/DDBJ databases">
        <title>Draft genome of thermotolerant cyanobacterium Desertifilum sp. strain IPPAS B-1220.</title>
        <authorList>
            <person name="Sinetova M.A."/>
            <person name="Bolakhan K."/>
            <person name="Zayadan B.K."/>
            <person name="Mironov K.S."/>
            <person name="Ustinova V."/>
            <person name="Kupriyanova E.V."/>
            <person name="Sidorov R.A."/>
            <person name="Skrypnik A.N."/>
            <person name="Gogoleva N.E."/>
            <person name="Gogolev Y.V."/>
            <person name="Los D.A."/>
        </authorList>
    </citation>
    <scope>NUCLEOTIDE SEQUENCE [LARGE SCALE GENOMIC DNA]</scope>
    <source>
        <strain evidence="1">IPPAS B-1220</strain>
    </source>
</reference>
<dbReference type="RefSeq" id="WP_069966956.1">
    <property type="nucleotide sequence ID" value="NZ_CM124774.1"/>
</dbReference>
<gene>
    <name evidence="1" type="ORF">BH720_09535</name>
</gene>
<comment type="caution">
    <text evidence="1">The sequence shown here is derived from an EMBL/GenBank/DDBJ whole genome shotgun (WGS) entry which is preliminary data.</text>
</comment>
<dbReference type="STRING" id="1781255.BH720_09535"/>
<evidence type="ECO:0000313" key="1">
    <source>
        <dbReference type="EMBL" id="OEJ75476.1"/>
    </source>
</evidence>